<proteinExistence type="predicted"/>
<keyword evidence="2" id="KW-1185">Reference proteome</keyword>
<accession>A0A1G6P515</accession>
<evidence type="ECO:0000313" key="1">
    <source>
        <dbReference type="EMBL" id="SDC75078.1"/>
    </source>
</evidence>
<sequence>MSYIKITNELIRNLQMNLTRYTRKLQLCYEKYRRLEVIGLVSTPV</sequence>
<evidence type="ECO:0000313" key="2">
    <source>
        <dbReference type="Proteomes" id="UP000198666"/>
    </source>
</evidence>
<dbReference type="STRING" id="361279.SAMN05421663_1044"/>
<name>A0A1G6P515_9BACI</name>
<reference evidence="2" key="1">
    <citation type="submission" date="2016-10" db="EMBL/GenBank/DDBJ databases">
        <authorList>
            <person name="Varghese N."/>
            <person name="Submissions S."/>
        </authorList>
    </citation>
    <scope>NUCLEOTIDE SEQUENCE [LARGE SCALE GENOMIC DNA]</scope>
    <source>
        <strain evidence="2">DSM 21620</strain>
    </source>
</reference>
<organism evidence="1 2">
    <name type="scientific">Terribacillus halophilus</name>
    <dbReference type="NCBI Taxonomy" id="361279"/>
    <lineage>
        <taxon>Bacteria</taxon>
        <taxon>Bacillati</taxon>
        <taxon>Bacillota</taxon>
        <taxon>Bacilli</taxon>
        <taxon>Bacillales</taxon>
        <taxon>Bacillaceae</taxon>
        <taxon>Terribacillus</taxon>
    </lineage>
</organism>
<gene>
    <name evidence="1" type="ORF">SAMN05421663_1044</name>
</gene>
<protein>
    <submittedName>
        <fullName evidence="1">Uncharacterized protein</fullName>
    </submittedName>
</protein>
<dbReference type="AlphaFoldDB" id="A0A1G6P515"/>
<dbReference type="EMBL" id="FMZB01000004">
    <property type="protein sequence ID" value="SDC75078.1"/>
    <property type="molecule type" value="Genomic_DNA"/>
</dbReference>
<dbReference type="Proteomes" id="UP000198666">
    <property type="component" value="Unassembled WGS sequence"/>
</dbReference>